<evidence type="ECO:0000313" key="10">
    <source>
        <dbReference type="Proteomes" id="UP000887565"/>
    </source>
</evidence>
<comment type="cofactor">
    <cofactor evidence="1 8">
        <name>heme</name>
        <dbReference type="ChEBI" id="CHEBI:30413"/>
    </cofactor>
</comment>
<comment type="similarity">
    <text evidence="2 9">Belongs to the cytochrome P450 family.</text>
</comment>
<dbReference type="InterPro" id="IPR036396">
    <property type="entry name" value="Cyt_P450_sf"/>
</dbReference>
<dbReference type="PANTHER" id="PTHR24292:SF102">
    <property type="entry name" value="CYTOCHROME P450 FAMILY-RELATED"/>
    <property type="match status" value="1"/>
</dbReference>
<keyword evidence="5 9" id="KW-0560">Oxidoreductase</keyword>
<evidence type="ECO:0000256" key="6">
    <source>
        <dbReference type="ARBA" id="ARBA00023004"/>
    </source>
</evidence>
<feature type="binding site" description="axial binding residue" evidence="8">
    <location>
        <position position="447"/>
    </location>
    <ligand>
        <name>heme</name>
        <dbReference type="ChEBI" id="CHEBI:30413"/>
    </ligand>
    <ligandPart>
        <name>Fe</name>
        <dbReference type="ChEBI" id="CHEBI:18248"/>
    </ligandPart>
</feature>
<dbReference type="PANTHER" id="PTHR24292">
    <property type="entry name" value="CYTOCHROME P450"/>
    <property type="match status" value="1"/>
</dbReference>
<keyword evidence="10" id="KW-1185">Reference proteome</keyword>
<dbReference type="InterPro" id="IPR017972">
    <property type="entry name" value="Cyt_P450_CS"/>
</dbReference>
<evidence type="ECO:0000256" key="1">
    <source>
        <dbReference type="ARBA" id="ARBA00001971"/>
    </source>
</evidence>
<protein>
    <submittedName>
        <fullName evidence="11">Cytochrome P450</fullName>
    </submittedName>
</protein>
<evidence type="ECO:0000256" key="5">
    <source>
        <dbReference type="ARBA" id="ARBA00023002"/>
    </source>
</evidence>
<accession>A0A915I5N1</accession>
<dbReference type="Proteomes" id="UP000887565">
    <property type="component" value="Unplaced"/>
</dbReference>
<evidence type="ECO:0000313" key="11">
    <source>
        <dbReference type="WBParaSite" id="nRc.2.0.1.t09438-RA"/>
    </source>
</evidence>
<evidence type="ECO:0000256" key="7">
    <source>
        <dbReference type="ARBA" id="ARBA00023033"/>
    </source>
</evidence>
<proteinExistence type="inferred from homology"/>
<dbReference type="OMA" id="MIPELMW"/>
<dbReference type="GO" id="GO:0004497">
    <property type="term" value="F:monooxygenase activity"/>
    <property type="evidence" value="ECO:0007669"/>
    <property type="project" value="UniProtKB-KW"/>
</dbReference>
<dbReference type="InterPro" id="IPR002401">
    <property type="entry name" value="Cyt_P450_E_grp-I"/>
</dbReference>
<keyword evidence="6 8" id="KW-0408">Iron</keyword>
<dbReference type="PRINTS" id="PR00463">
    <property type="entry name" value="EP450I"/>
</dbReference>
<evidence type="ECO:0000256" key="3">
    <source>
        <dbReference type="ARBA" id="ARBA00022617"/>
    </source>
</evidence>
<dbReference type="PRINTS" id="PR00385">
    <property type="entry name" value="P450"/>
</dbReference>
<dbReference type="Gene3D" id="1.10.630.10">
    <property type="entry name" value="Cytochrome P450"/>
    <property type="match status" value="1"/>
</dbReference>
<keyword evidence="3 8" id="KW-0349">Heme</keyword>
<keyword evidence="4 8" id="KW-0479">Metal-binding</keyword>
<dbReference type="InterPro" id="IPR001128">
    <property type="entry name" value="Cyt_P450"/>
</dbReference>
<sequence length="506" mass="58892">MWMIVITAIICLLLTYLIWRRIQCFSLRDRLGLKGPETSFLYGNFHQAFSEDVALPSKVFGEWRKKYGDIYGYYLGPKLTIYVANPDMVKEVLIKKFDHFPDRWYQPIKSPAPFCHMLTSMDGQPWKDMRHALTPTFTTSKMRQLSYMINDKINALMGNLERKAETGDVFDIYNNYQGLTMDVIGQCAFAMEVNCQTDQNDSFLNDVRALFRSFNVKNAPVTQLALLFPEFRPLISKLRFLSSISEIEDKMINQLTKVVHARKENFENDKVIDMLHILLQQQRKLETSERKCPWQMTDDVVIGNVYVFLLAGFETTSTALAFTTWLLAKHRDVQDRLQEEIDEKFMKSTDVNYDFVSEMPYMDAVLHESMRVCPPVVSFVQRTCVKECEIQGITFPEGVQVHIPVPDIQKDPELWPDPEKFDPDRFLNNKSFNTSTWLPFGLGPRNCIGMRFAEMEYKMALVRILREYDICLPIGSEDAELAIEEQDPISRPVEVMIMVKKRSRKD</sequence>
<dbReference type="GO" id="GO:0005506">
    <property type="term" value="F:iron ion binding"/>
    <property type="evidence" value="ECO:0007669"/>
    <property type="project" value="InterPro"/>
</dbReference>
<dbReference type="Pfam" id="PF00067">
    <property type="entry name" value="p450"/>
    <property type="match status" value="1"/>
</dbReference>
<dbReference type="GO" id="GO:0020037">
    <property type="term" value="F:heme binding"/>
    <property type="evidence" value="ECO:0007669"/>
    <property type="project" value="InterPro"/>
</dbReference>
<reference evidence="11" key="1">
    <citation type="submission" date="2022-11" db="UniProtKB">
        <authorList>
            <consortium name="WormBaseParasite"/>
        </authorList>
    </citation>
    <scope>IDENTIFICATION</scope>
</reference>
<dbReference type="WBParaSite" id="nRc.2.0.1.t09438-RA">
    <property type="protein sequence ID" value="nRc.2.0.1.t09438-RA"/>
    <property type="gene ID" value="nRc.2.0.1.g09438"/>
</dbReference>
<evidence type="ECO:0000256" key="8">
    <source>
        <dbReference type="PIRSR" id="PIRSR602401-1"/>
    </source>
</evidence>
<dbReference type="AlphaFoldDB" id="A0A915I5N1"/>
<dbReference type="PROSITE" id="PS00086">
    <property type="entry name" value="CYTOCHROME_P450"/>
    <property type="match status" value="1"/>
</dbReference>
<evidence type="ECO:0000256" key="9">
    <source>
        <dbReference type="RuleBase" id="RU000461"/>
    </source>
</evidence>
<dbReference type="SUPFAM" id="SSF48264">
    <property type="entry name" value="Cytochrome P450"/>
    <property type="match status" value="1"/>
</dbReference>
<name>A0A915I5N1_ROMCU</name>
<dbReference type="CDD" id="cd11055">
    <property type="entry name" value="CYP3A-like"/>
    <property type="match status" value="1"/>
</dbReference>
<dbReference type="InterPro" id="IPR050476">
    <property type="entry name" value="Insect_CytP450_Detox"/>
</dbReference>
<keyword evidence="7 9" id="KW-0503">Monooxygenase</keyword>
<dbReference type="FunFam" id="1.10.630.10:FF:000182">
    <property type="entry name" value="Cytochrome P450 3A4"/>
    <property type="match status" value="1"/>
</dbReference>
<dbReference type="GO" id="GO:0016705">
    <property type="term" value="F:oxidoreductase activity, acting on paired donors, with incorporation or reduction of molecular oxygen"/>
    <property type="evidence" value="ECO:0007669"/>
    <property type="project" value="InterPro"/>
</dbReference>
<organism evidence="10 11">
    <name type="scientific">Romanomermis culicivorax</name>
    <name type="common">Nematode worm</name>
    <dbReference type="NCBI Taxonomy" id="13658"/>
    <lineage>
        <taxon>Eukaryota</taxon>
        <taxon>Metazoa</taxon>
        <taxon>Ecdysozoa</taxon>
        <taxon>Nematoda</taxon>
        <taxon>Enoplea</taxon>
        <taxon>Dorylaimia</taxon>
        <taxon>Mermithida</taxon>
        <taxon>Mermithoidea</taxon>
        <taxon>Mermithidae</taxon>
        <taxon>Romanomermis</taxon>
    </lineage>
</organism>
<evidence type="ECO:0000256" key="2">
    <source>
        <dbReference type="ARBA" id="ARBA00010617"/>
    </source>
</evidence>
<evidence type="ECO:0000256" key="4">
    <source>
        <dbReference type="ARBA" id="ARBA00022723"/>
    </source>
</evidence>